<reference evidence="2" key="1">
    <citation type="journal article" date="2022" name="bioRxiv">
        <title>Sequencing and chromosome-scale assembly of the giantPleurodeles waltlgenome.</title>
        <authorList>
            <person name="Brown T."/>
            <person name="Elewa A."/>
            <person name="Iarovenko S."/>
            <person name="Subramanian E."/>
            <person name="Araus A.J."/>
            <person name="Petzold A."/>
            <person name="Susuki M."/>
            <person name="Suzuki K.-i.T."/>
            <person name="Hayashi T."/>
            <person name="Toyoda A."/>
            <person name="Oliveira C."/>
            <person name="Osipova E."/>
            <person name="Leigh N.D."/>
            <person name="Simon A."/>
            <person name="Yun M.H."/>
        </authorList>
    </citation>
    <scope>NUCLEOTIDE SEQUENCE</scope>
    <source>
        <strain evidence="2">20211129_DDA</strain>
        <tissue evidence="2">Liver</tissue>
    </source>
</reference>
<evidence type="ECO:0000313" key="3">
    <source>
        <dbReference type="Proteomes" id="UP001066276"/>
    </source>
</evidence>
<feature type="region of interest" description="Disordered" evidence="1">
    <location>
        <begin position="120"/>
        <end position="144"/>
    </location>
</feature>
<comment type="caution">
    <text evidence="2">The sequence shown here is derived from an EMBL/GenBank/DDBJ whole genome shotgun (WGS) entry which is preliminary data.</text>
</comment>
<sequence length="144" mass="15296">MLSGPPGARVQWPAARRTTASLNRTAGRAIPPSHSFVRHSSHLEARRSSNAVGARGDSASPPDSPKPNQLLLVPQGPHRDLEASATRRRFSSAAPPSPVPPQLDFCRCAPLVSLSSPHCRWTRDPPTAPPAATSGPWAQAGRTH</sequence>
<gene>
    <name evidence="2" type="ORF">NDU88_004764</name>
</gene>
<name>A0AAV7MHI4_PLEWA</name>
<dbReference type="AlphaFoldDB" id="A0AAV7MHI4"/>
<accession>A0AAV7MHI4</accession>
<keyword evidence="3" id="KW-1185">Reference proteome</keyword>
<evidence type="ECO:0000256" key="1">
    <source>
        <dbReference type="SAM" id="MobiDB-lite"/>
    </source>
</evidence>
<organism evidence="2 3">
    <name type="scientific">Pleurodeles waltl</name>
    <name type="common">Iberian ribbed newt</name>
    <dbReference type="NCBI Taxonomy" id="8319"/>
    <lineage>
        <taxon>Eukaryota</taxon>
        <taxon>Metazoa</taxon>
        <taxon>Chordata</taxon>
        <taxon>Craniata</taxon>
        <taxon>Vertebrata</taxon>
        <taxon>Euteleostomi</taxon>
        <taxon>Amphibia</taxon>
        <taxon>Batrachia</taxon>
        <taxon>Caudata</taxon>
        <taxon>Salamandroidea</taxon>
        <taxon>Salamandridae</taxon>
        <taxon>Pleurodelinae</taxon>
        <taxon>Pleurodeles</taxon>
    </lineage>
</organism>
<dbReference type="EMBL" id="JANPWB010000014">
    <property type="protein sequence ID" value="KAJ1099665.1"/>
    <property type="molecule type" value="Genomic_DNA"/>
</dbReference>
<protein>
    <submittedName>
        <fullName evidence="2">Uncharacterized protein</fullName>
    </submittedName>
</protein>
<proteinExistence type="predicted"/>
<evidence type="ECO:0000313" key="2">
    <source>
        <dbReference type="EMBL" id="KAJ1099665.1"/>
    </source>
</evidence>
<dbReference type="Proteomes" id="UP001066276">
    <property type="component" value="Chromosome 10"/>
</dbReference>
<feature type="region of interest" description="Disordered" evidence="1">
    <location>
        <begin position="1"/>
        <end position="102"/>
    </location>
</feature>